<sequence length="134" mass="15040">MKKTYHGSCHCGRIRYEADIDIQAGTGKCNCSICWKRRYWGANIKPEDFRLLCEETGISDYQFGTFSGHHRFCANCGVAAYGDGYVEAVGGAYVSINLACLDDLDPAELAEAPVQYFDGRNNSWWNVPTETRHL</sequence>
<comment type="similarity">
    <text evidence="1">Belongs to the Gfa family.</text>
</comment>
<evidence type="ECO:0000256" key="2">
    <source>
        <dbReference type="ARBA" id="ARBA00022723"/>
    </source>
</evidence>
<dbReference type="PANTHER" id="PTHR28620">
    <property type="entry name" value="CENTROMERE PROTEIN V"/>
    <property type="match status" value="1"/>
</dbReference>
<evidence type="ECO:0000313" key="5">
    <source>
        <dbReference type="EMBL" id="MBE1503153.1"/>
    </source>
</evidence>
<dbReference type="InterPro" id="IPR006913">
    <property type="entry name" value="CENP-V/GFA"/>
</dbReference>
<evidence type="ECO:0000259" key="4">
    <source>
        <dbReference type="PROSITE" id="PS51891"/>
    </source>
</evidence>
<dbReference type="PANTHER" id="PTHR28620:SF1">
    <property type="entry name" value="CENP-V_GFA DOMAIN-CONTAINING PROTEIN"/>
    <property type="match status" value="1"/>
</dbReference>
<evidence type="ECO:0000256" key="1">
    <source>
        <dbReference type="ARBA" id="ARBA00005495"/>
    </source>
</evidence>
<dbReference type="InterPro" id="IPR052355">
    <property type="entry name" value="CENP-V-like"/>
</dbReference>
<keyword evidence="6" id="KW-1185">Reference proteome</keyword>
<organism evidence="5 6">
    <name type="scientific">Rhizobium viscosum</name>
    <name type="common">Arthrobacter viscosus</name>
    <dbReference type="NCBI Taxonomy" id="1673"/>
    <lineage>
        <taxon>Bacteria</taxon>
        <taxon>Pseudomonadati</taxon>
        <taxon>Pseudomonadota</taxon>
        <taxon>Alphaproteobacteria</taxon>
        <taxon>Hyphomicrobiales</taxon>
        <taxon>Rhizobiaceae</taxon>
        <taxon>Rhizobium/Agrobacterium group</taxon>
        <taxon>Rhizobium</taxon>
    </lineage>
</organism>
<proteinExistence type="inferred from homology"/>
<gene>
    <name evidence="5" type="ORF">H4W29_000334</name>
</gene>
<dbReference type="InterPro" id="IPR011057">
    <property type="entry name" value="Mss4-like_sf"/>
</dbReference>
<accession>A0ABR9IIZ9</accession>
<dbReference type="Gene3D" id="2.170.150.70">
    <property type="match status" value="1"/>
</dbReference>
<reference evidence="5 6" key="1">
    <citation type="submission" date="2020-10" db="EMBL/GenBank/DDBJ databases">
        <title>Sequencing the genomes of 1000 actinobacteria strains.</title>
        <authorList>
            <person name="Klenk H.-P."/>
        </authorList>
    </citation>
    <scope>NUCLEOTIDE SEQUENCE [LARGE SCALE GENOMIC DNA]</scope>
    <source>
        <strain evidence="5 6">DSM 7307</strain>
    </source>
</reference>
<dbReference type="Pfam" id="PF04828">
    <property type="entry name" value="GFA"/>
    <property type="match status" value="1"/>
</dbReference>
<comment type="caution">
    <text evidence="5">The sequence shown here is derived from an EMBL/GenBank/DDBJ whole genome shotgun (WGS) entry which is preliminary data.</text>
</comment>
<dbReference type="RefSeq" id="WP_183730019.1">
    <property type="nucleotide sequence ID" value="NZ_BAAAVL010000003.1"/>
</dbReference>
<evidence type="ECO:0000313" key="6">
    <source>
        <dbReference type="Proteomes" id="UP000620262"/>
    </source>
</evidence>
<protein>
    <recommendedName>
        <fullName evidence="4">CENP-V/GFA domain-containing protein</fullName>
    </recommendedName>
</protein>
<name>A0ABR9IIZ9_RHIVS</name>
<dbReference type="EMBL" id="JADBEC010000001">
    <property type="protein sequence ID" value="MBE1503153.1"/>
    <property type="molecule type" value="Genomic_DNA"/>
</dbReference>
<dbReference type="SUPFAM" id="SSF51316">
    <property type="entry name" value="Mss4-like"/>
    <property type="match status" value="1"/>
</dbReference>
<keyword evidence="3" id="KW-0862">Zinc</keyword>
<dbReference type="PROSITE" id="PS51891">
    <property type="entry name" value="CENP_V_GFA"/>
    <property type="match status" value="1"/>
</dbReference>
<feature type="domain" description="CENP-V/GFA" evidence="4">
    <location>
        <begin position="5"/>
        <end position="126"/>
    </location>
</feature>
<dbReference type="Proteomes" id="UP000620262">
    <property type="component" value="Unassembled WGS sequence"/>
</dbReference>
<keyword evidence="2" id="KW-0479">Metal-binding</keyword>
<evidence type="ECO:0000256" key="3">
    <source>
        <dbReference type="ARBA" id="ARBA00022833"/>
    </source>
</evidence>